<comment type="caution">
    <text evidence="2">The sequence shown here is derived from an EMBL/GenBank/DDBJ whole genome shotgun (WGS) entry which is preliminary data.</text>
</comment>
<feature type="region of interest" description="Disordered" evidence="1">
    <location>
        <begin position="68"/>
        <end position="123"/>
    </location>
</feature>
<proteinExistence type="predicted"/>
<protein>
    <submittedName>
        <fullName evidence="2">Uncharacterized protein</fullName>
    </submittedName>
</protein>
<dbReference type="EMBL" id="NIDN02000001">
    <property type="protein sequence ID" value="RLM01929.1"/>
    <property type="molecule type" value="Genomic_DNA"/>
</dbReference>
<name>A0A3R7I0E3_9EURO</name>
<keyword evidence="3" id="KW-1185">Reference proteome</keyword>
<reference evidence="2 3" key="1">
    <citation type="submission" date="2018-08" db="EMBL/GenBank/DDBJ databases">
        <title>Draft genome sequences of two Aspergillus turcosus clinical strains isolated from bronchoalveolar lavage fluid: one azole-susceptible and the other azole-resistant.</title>
        <authorList>
            <person name="Parent-Michaud M."/>
            <person name="Dufresne P.J."/>
            <person name="Fournier E."/>
            <person name="Martineau C."/>
            <person name="Moreira S."/>
            <person name="Perkins V."/>
            <person name="De Repentigny L."/>
            <person name="Dufresne S.F."/>
        </authorList>
    </citation>
    <scope>NUCLEOTIDE SEQUENCE [LARGE SCALE GENOMIC DNA]</scope>
    <source>
        <strain evidence="2">HMR AF 1038</strain>
    </source>
</reference>
<evidence type="ECO:0000313" key="2">
    <source>
        <dbReference type="EMBL" id="RLM01929.1"/>
    </source>
</evidence>
<evidence type="ECO:0000256" key="1">
    <source>
        <dbReference type="SAM" id="MobiDB-lite"/>
    </source>
</evidence>
<dbReference type="AlphaFoldDB" id="A0A3R7I0E3"/>
<accession>A0A3R7I0E3</accession>
<feature type="compositionally biased region" description="Acidic residues" evidence="1">
    <location>
        <begin position="69"/>
        <end position="95"/>
    </location>
</feature>
<sequence length="123" mass="13640">MDKIPQDVEPGDLILVYTPKTAAMLVVKSASSSQDPSSSTPYIIVQKVDCQIPGSKGHWTLYGPVVYYEESDSDSDSDSDEDEDEDEEDSDEDCTQGESLEGYLHTLKSRDDEPNLIVRPHGR</sequence>
<gene>
    <name evidence="2" type="ORF">CFD26_108301</name>
</gene>
<dbReference type="STRING" id="1245748.A0A3R7I0E3"/>
<dbReference type="Proteomes" id="UP000215289">
    <property type="component" value="Unassembled WGS sequence"/>
</dbReference>
<organism evidence="2 3">
    <name type="scientific">Aspergillus turcosus</name>
    <dbReference type="NCBI Taxonomy" id="1245748"/>
    <lineage>
        <taxon>Eukaryota</taxon>
        <taxon>Fungi</taxon>
        <taxon>Dikarya</taxon>
        <taxon>Ascomycota</taxon>
        <taxon>Pezizomycotina</taxon>
        <taxon>Eurotiomycetes</taxon>
        <taxon>Eurotiomycetidae</taxon>
        <taxon>Eurotiales</taxon>
        <taxon>Aspergillaceae</taxon>
        <taxon>Aspergillus</taxon>
        <taxon>Aspergillus subgen. Fumigati</taxon>
    </lineage>
</organism>
<evidence type="ECO:0000313" key="3">
    <source>
        <dbReference type="Proteomes" id="UP000215289"/>
    </source>
</evidence>
<dbReference type="OrthoDB" id="4501419at2759"/>